<dbReference type="Gene3D" id="3.40.228.10">
    <property type="entry name" value="Dimethylsulfoxide Reductase, domain 2"/>
    <property type="match status" value="1"/>
</dbReference>
<dbReference type="FunFam" id="2.40.40.20:FF:000009">
    <property type="entry name" value="Biotin sulfoxide reductase 2"/>
    <property type="match status" value="1"/>
</dbReference>
<keyword evidence="6" id="KW-0560">Oxidoreductase</keyword>
<dbReference type="AlphaFoldDB" id="A0A081KCI7"/>
<dbReference type="Proteomes" id="UP000027997">
    <property type="component" value="Unassembled WGS sequence"/>
</dbReference>
<evidence type="ECO:0000259" key="7">
    <source>
        <dbReference type="Pfam" id="PF00384"/>
    </source>
</evidence>
<dbReference type="GO" id="GO:0030151">
    <property type="term" value="F:molybdenum ion binding"/>
    <property type="evidence" value="ECO:0007669"/>
    <property type="project" value="TreeGrafter"/>
</dbReference>
<dbReference type="GO" id="GO:0016491">
    <property type="term" value="F:oxidoreductase activity"/>
    <property type="evidence" value="ECO:0007669"/>
    <property type="project" value="UniProtKB-KW"/>
</dbReference>
<dbReference type="InterPro" id="IPR050612">
    <property type="entry name" value="Prok_Mopterin_Oxidored"/>
</dbReference>
<evidence type="ECO:0000256" key="3">
    <source>
        <dbReference type="ARBA" id="ARBA00022505"/>
    </source>
</evidence>
<evidence type="ECO:0000256" key="1">
    <source>
        <dbReference type="ARBA" id="ARBA00001942"/>
    </source>
</evidence>
<keyword evidence="3" id="KW-0500">Molybdenum</keyword>
<evidence type="ECO:0000256" key="2">
    <source>
        <dbReference type="ARBA" id="ARBA00010312"/>
    </source>
</evidence>
<dbReference type="Gene3D" id="3.90.55.10">
    <property type="entry name" value="Dimethylsulfoxide Reductase, domain 3"/>
    <property type="match status" value="1"/>
</dbReference>
<feature type="domain" description="Molybdopterin oxidoreductase N-terminal" evidence="9">
    <location>
        <begin position="44"/>
        <end position="84"/>
    </location>
</feature>
<dbReference type="PANTHER" id="PTHR43742:SF4">
    <property type="entry name" value="TRIMETHYLAMINE-N-OXIDE REDUCTASE 1"/>
    <property type="match status" value="1"/>
</dbReference>
<sequence length="822" mass="92500">MKRRRFLQGILAGSSAGMLPFSMIKAAEDSDDGNGILDDGWRVTGSHFGAFKAYRANGVVKEVRPFELDRNPTEMLKGIQGSIYSASRIRYPMVRLDFLKNGYKSDRSTLGDNRYVRVTWQEAYNLLIRELNRVQTMYGPWALYAGQTGWRATGQFHSCTNHMQRAIALHGNYVRKIGDYSTGAAQVILPYVIGSTEVYSQGTSWNLILENANTIVFWANDPLKNLQVGWNCETHSGIGYLKQLKAKIQEKKIRAISIDPTVTKTAAFLGIETVYVNPQTDVPLMLAIAHEMIVNKSYDAEFIRGYSLGFKEFKAYVMGDTDKTPKTPEWAEPICGVPKAKIRELAGILTTGQVQIMMGWCIQRQQHGEQPYWMAVVLATMIGQIGLPGGGISFGHHYSSIGTPSSGGSGPNAFPLNPPEGVEPIFDNDDFNGYSKVIPVARWIDAILEPGKVINYNGGKVTLPDLKMIVISGNNPWHHHQDKNRMKKAFHKLECVVTVDYAWNPTCRFSDIVFPACTQFERHDLDLYGSYAQRGVLAMQKLVEPLFESRSDWDIWREFSARIGRHQEYTMGRDEFTWLNHLYDGCRTKNKGKFEMPDFPTFWQQGFFDFGEGKPWVRHAEFRDDPEIHPLGTPSGLIEIYSRKIARYDYSNCKGHPVWMEKEERSHGGPGSDRFPIALQSCHPNKRLHSQLCDSKELRETYTVQGREPVYMNAKDAKKRGINDGDLVRVFNDRGELIAGARVSERYSPGVARIHEGAWYAPVNAEIGSVDTYGDPNTVTLDIGTSDLAQCCSAFTCIVEIEKWRGTAPKVTAFGGPKVVEV</sequence>
<comment type="similarity">
    <text evidence="2">Belongs to the prokaryotic molybdopterin-containing oxidoreductase family.</text>
</comment>
<dbReference type="GO" id="GO:0043546">
    <property type="term" value="F:molybdopterin cofactor binding"/>
    <property type="evidence" value="ECO:0007669"/>
    <property type="project" value="InterPro"/>
</dbReference>
<dbReference type="SUPFAM" id="SSF53706">
    <property type="entry name" value="Formate dehydrogenase/DMSO reductase, domains 1-3"/>
    <property type="match status" value="1"/>
</dbReference>
<accession>A0A081KCI7</accession>
<gene>
    <name evidence="10" type="ORF">GV64_14960</name>
</gene>
<feature type="domain" description="Molybdopterin oxidoreductase" evidence="7">
    <location>
        <begin position="88"/>
        <end position="561"/>
    </location>
</feature>
<dbReference type="EMBL" id="JOJP01000001">
    <property type="protein sequence ID" value="KEI71863.1"/>
    <property type="molecule type" value="Genomic_DNA"/>
</dbReference>
<evidence type="ECO:0000259" key="8">
    <source>
        <dbReference type="Pfam" id="PF01568"/>
    </source>
</evidence>
<dbReference type="STRING" id="305900.GV64_14960"/>
<organism evidence="10 11">
    <name type="scientific">Endozoicomonas elysicola</name>
    <dbReference type="NCBI Taxonomy" id="305900"/>
    <lineage>
        <taxon>Bacteria</taxon>
        <taxon>Pseudomonadati</taxon>
        <taxon>Pseudomonadota</taxon>
        <taxon>Gammaproteobacteria</taxon>
        <taxon>Oceanospirillales</taxon>
        <taxon>Endozoicomonadaceae</taxon>
        <taxon>Endozoicomonas</taxon>
    </lineage>
</organism>
<comment type="cofactor">
    <cofactor evidence="1">
        <name>Mo-bis(molybdopterin guanine dinucleotide)</name>
        <dbReference type="ChEBI" id="CHEBI:60539"/>
    </cofactor>
</comment>
<feature type="domain" description="Molybdopterin dinucleotide-binding" evidence="8">
    <location>
        <begin position="678"/>
        <end position="795"/>
    </location>
</feature>
<evidence type="ECO:0000313" key="11">
    <source>
        <dbReference type="Proteomes" id="UP000027997"/>
    </source>
</evidence>
<dbReference type="CDD" id="cd02793">
    <property type="entry name" value="MopB_CT_DMSOR-BSOR-TMAOR"/>
    <property type="match status" value="1"/>
</dbReference>
<dbReference type="InterPro" id="IPR009010">
    <property type="entry name" value="Asp_de-COase-like_dom_sf"/>
</dbReference>
<dbReference type="Gene3D" id="3.40.50.740">
    <property type="match status" value="1"/>
</dbReference>
<evidence type="ECO:0000256" key="5">
    <source>
        <dbReference type="ARBA" id="ARBA00022764"/>
    </source>
</evidence>
<dbReference type="Gene3D" id="2.40.40.20">
    <property type="match status" value="1"/>
</dbReference>
<dbReference type="InterPro" id="IPR041954">
    <property type="entry name" value="CT_DMSOR/BSOR/TMAOR"/>
</dbReference>
<evidence type="ECO:0000259" key="9">
    <source>
        <dbReference type="Pfam" id="PF18364"/>
    </source>
</evidence>
<evidence type="ECO:0000256" key="4">
    <source>
        <dbReference type="ARBA" id="ARBA00022723"/>
    </source>
</evidence>
<dbReference type="GO" id="GO:0009061">
    <property type="term" value="P:anaerobic respiration"/>
    <property type="evidence" value="ECO:0007669"/>
    <property type="project" value="TreeGrafter"/>
</dbReference>
<dbReference type="InterPro" id="IPR006656">
    <property type="entry name" value="Mopterin_OxRdtase"/>
</dbReference>
<dbReference type="InterPro" id="IPR006655">
    <property type="entry name" value="Mopterin_OxRdtase_prok_CS"/>
</dbReference>
<dbReference type="InterPro" id="IPR006657">
    <property type="entry name" value="MoPterin_dinucl-bd_dom"/>
</dbReference>
<dbReference type="PROSITE" id="PS00932">
    <property type="entry name" value="MOLYBDOPTERIN_PROK_3"/>
    <property type="match status" value="1"/>
</dbReference>
<dbReference type="PANTHER" id="PTHR43742">
    <property type="entry name" value="TRIMETHYLAMINE-N-OXIDE REDUCTASE"/>
    <property type="match status" value="1"/>
</dbReference>
<dbReference type="Pfam" id="PF00384">
    <property type="entry name" value="Molybdopterin"/>
    <property type="match status" value="1"/>
</dbReference>
<proteinExistence type="inferred from homology"/>
<evidence type="ECO:0000313" key="10">
    <source>
        <dbReference type="EMBL" id="KEI71863.1"/>
    </source>
</evidence>
<keyword evidence="11" id="KW-1185">Reference proteome</keyword>
<keyword evidence="4" id="KW-0479">Metal-binding</keyword>
<reference evidence="10 11" key="1">
    <citation type="submission" date="2014-06" db="EMBL/GenBank/DDBJ databases">
        <title>Whole Genome Sequences of Three Symbiotic Endozoicomonas Bacteria.</title>
        <authorList>
            <person name="Neave M.J."/>
            <person name="Apprill A."/>
            <person name="Voolstra C.R."/>
        </authorList>
    </citation>
    <scope>NUCLEOTIDE SEQUENCE [LARGE SCALE GENOMIC DNA]</scope>
    <source>
        <strain evidence="10 11">DSM 22380</strain>
    </source>
</reference>
<protein>
    <submittedName>
        <fullName evidence="10">Trimethylamine N-oxide reductase I catalytic subunit</fullName>
    </submittedName>
</protein>
<dbReference type="eggNOG" id="COG0243">
    <property type="taxonomic scope" value="Bacteria"/>
</dbReference>
<comment type="caution">
    <text evidence="10">The sequence shown here is derived from an EMBL/GenBank/DDBJ whole genome shotgun (WGS) entry which is preliminary data.</text>
</comment>
<dbReference type="GO" id="GO:0009055">
    <property type="term" value="F:electron transfer activity"/>
    <property type="evidence" value="ECO:0007669"/>
    <property type="project" value="TreeGrafter"/>
</dbReference>
<dbReference type="Pfam" id="PF01568">
    <property type="entry name" value="Molydop_binding"/>
    <property type="match status" value="1"/>
</dbReference>
<name>A0A081KCI7_9GAMM</name>
<dbReference type="NCBIfam" id="NF011682">
    <property type="entry name" value="PRK15102.1"/>
    <property type="match status" value="1"/>
</dbReference>
<dbReference type="InterPro" id="IPR041460">
    <property type="entry name" value="Molybdopterin_N"/>
</dbReference>
<dbReference type="SUPFAM" id="SSF50692">
    <property type="entry name" value="ADC-like"/>
    <property type="match status" value="1"/>
</dbReference>
<dbReference type="Pfam" id="PF18364">
    <property type="entry name" value="Molybdopterin_N"/>
    <property type="match status" value="1"/>
</dbReference>
<dbReference type="GO" id="GO:0030288">
    <property type="term" value="C:outer membrane-bounded periplasmic space"/>
    <property type="evidence" value="ECO:0007669"/>
    <property type="project" value="TreeGrafter"/>
</dbReference>
<keyword evidence="5" id="KW-0574">Periplasm</keyword>
<evidence type="ECO:0000256" key="6">
    <source>
        <dbReference type="ARBA" id="ARBA00023002"/>
    </source>
</evidence>